<dbReference type="InterPro" id="IPR004563">
    <property type="entry name" value="Apolipo_AcylTrfase"/>
</dbReference>
<dbReference type="GO" id="GO:0005886">
    <property type="term" value="C:plasma membrane"/>
    <property type="evidence" value="ECO:0007669"/>
    <property type="project" value="UniProtKB-SubCell"/>
</dbReference>
<sequence length="511" mass="57207">MPADLIAKIRQYPKTAAFVLGSLSVLALPPHFWLPVLLVSFTGLLLLLQQTEKPKEAFAFGYWFGFGYFACGLSWIGNALLIDAQTFGWLYPLVFLASGAFFGLFAAFPAWLASYFKNIYAKYLAFASLWVAFEWVRSFFLTGFPWNLLGTVLAFTPATMQLAAVIGTYGLSLLVIMISSAPALALRQKDKIGLWSSLGLIIAGSLLIGGYGVFRLHRLGSTEDGDIKVRIVQPAIPQTMKWSPTSLDDNINKYIAMSRTEGLEDVDFVIWGETASPFPLDYDDYYRQLVTNAIPEKGYLITGLVRYEADADDRYQPLNSLFVMNKHGIVRGSYDKSHLVPFGEYIPLRRWLPLWIRPITNTIANFKAGSGLKNIRIDDYPEFGALICYEIIFPAQVVNSKHKPDWLVNLTNDGWYGNSAGPYQHLAMAQMRAVEEGITVVRVANTGVSAVIDRLGIIRTSLPLNHSGTVDTFLPQKLSAPTLYGKYSNFIPLILCFLNLTFAFMLKRRFR</sequence>
<reference evidence="11" key="1">
    <citation type="submission" date="2020-10" db="EMBL/GenBank/DDBJ databases">
        <authorList>
            <person name="Gilroy R."/>
        </authorList>
    </citation>
    <scope>NUCLEOTIDE SEQUENCE</scope>
    <source>
        <strain evidence="11">ChiW3-316</strain>
    </source>
</reference>
<dbReference type="InterPro" id="IPR003010">
    <property type="entry name" value="C-N_Hydrolase"/>
</dbReference>
<dbReference type="InterPro" id="IPR045378">
    <property type="entry name" value="LNT_N"/>
</dbReference>
<dbReference type="PROSITE" id="PS50263">
    <property type="entry name" value="CN_HYDROLASE"/>
    <property type="match status" value="1"/>
</dbReference>
<dbReference type="EC" id="2.3.1.269" evidence="9"/>
<dbReference type="SUPFAM" id="SSF56317">
    <property type="entry name" value="Carbon-nitrogen hydrolase"/>
    <property type="match status" value="1"/>
</dbReference>
<comment type="subcellular location">
    <subcellularLocation>
        <location evidence="1 9">Cell membrane</location>
        <topology evidence="1 9">Multi-pass membrane protein</topology>
    </subcellularLocation>
</comment>
<dbReference type="NCBIfam" id="TIGR00546">
    <property type="entry name" value="lnt"/>
    <property type="match status" value="1"/>
</dbReference>
<evidence type="ECO:0000256" key="1">
    <source>
        <dbReference type="ARBA" id="ARBA00004651"/>
    </source>
</evidence>
<evidence type="ECO:0000256" key="8">
    <source>
        <dbReference type="ARBA" id="ARBA00023315"/>
    </source>
</evidence>
<dbReference type="EMBL" id="DVNC01000038">
    <property type="protein sequence ID" value="HIU53619.1"/>
    <property type="molecule type" value="Genomic_DNA"/>
</dbReference>
<protein>
    <recommendedName>
        <fullName evidence="9">Apolipoprotein N-acyltransferase</fullName>
        <shortName evidence="9">ALP N-acyltransferase</shortName>
        <ecNumber evidence="9">2.3.1.269</ecNumber>
    </recommendedName>
</protein>
<dbReference type="PANTHER" id="PTHR38686">
    <property type="entry name" value="APOLIPOPROTEIN N-ACYLTRANSFERASE"/>
    <property type="match status" value="1"/>
</dbReference>
<feature type="domain" description="CN hydrolase" evidence="10">
    <location>
        <begin position="232"/>
        <end position="476"/>
    </location>
</feature>
<dbReference type="PANTHER" id="PTHR38686:SF1">
    <property type="entry name" value="APOLIPOPROTEIN N-ACYLTRANSFERASE"/>
    <property type="match status" value="1"/>
</dbReference>
<gene>
    <name evidence="9 11" type="primary">lnt</name>
    <name evidence="11" type="ORF">IAD20_06020</name>
</gene>
<dbReference type="AlphaFoldDB" id="A0A9D1M4S6"/>
<keyword evidence="5 9" id="KW-0812">Transmembrane</keyword>
<dbReference type="CDD" id="cd07571">
    <property type="entry name" value="ALP_N-acyl_transferase"/>
    <property type="match status" value="1"/>
</dbReference>
<reference evidence="11" key="2">
    <citation type="journal article" date="2021" name="PeerJ">
        <title>Extensive microbial diversity within the chicken gut microbiome revealed by metagenomics and culture.</title>
        <authorList>
            <person name="Gilroy R."/>
            <person name="Ravi A."/>
            <person name="Getino M."/>
            <person name="Pursley I."/>
            <person name="Horton D.L."/>
            <person name="Alikhan N.F."/>
            <person name="Baker D."/>
            <person name="Gharbi K."/>
            <person name="Hall N."/>
            <person name="Watson M."/>
            <person name="Adriaenssens E.M."/>
            <person name="Foster-Nyarko E."/>
            <person name="Jarju S."/>
            <person name="Secka A."/>
            <person name="Antonio M."/>
            <person name="Oren A."/>
            <person name="Chaudhuri R.R."/>
            <person name="La Ragione R."/>
            <person name="Hildebrand F."/>
            <person name="Pallen M.J."/>
        </authorList>
    </citation>
    <scope>NUCLEOTIDE SEQUENCE</scope>
    <source>
        <strain evidence="11">ChiW3-316</strain>
    </source>
</reference>
<feature type="transmembrane region" description="Helical" evidence="9">
    <location>
        <begin position="60"/>
        <end position="82"/>
    </location>
</feature>
<keyword evidence="4 9" id="KW-0808">Transferase</keyword>
<feature type="transmembrane region" description="Helical" evidence="9">
    <location>
        <begin position="123"/>
        <end position="142"/>
    </location>
</feature>
<feature type="transmembrane region" description="Helical" evidence="9">
    <location>
        <begin position="32"/>
        <end position="48"/>
    </location>
</feature>
<organism evidence="11 12">
    <name type="scientific">Candidatus Scatocola faecipullorum</name>
    <dbReference type="NCBI Taxonomy" id="2840917"/>
    <lineage>
        <taxon>Bacteria</taxon>
        <taxon>Pseudomonadati</taxon>
        <taxon>Pseudomonadota</taxon>
        <taxon>Alphaproteobacteria</taxon>
        <taxon>Rhodospirillales</taxon>
        <taxon>Rhodospirillaceae</taxon>
        <taxon>Rhodospirillaceae incertae sedis</taxon>
        <taxon>Candidatus Scatocola</taxon>
    </lineage>
</organism>
<evidence type="ECO:0000256" key="4">
    <source>
        <dbReference type="ARBA" id="ARBA00022679"/>
    </source>
</evidence>
<comment type="catalytic activity">
    <reaction evidence="9">
        <text>N-terminal S-1,2-diacyl-sn-glyceryl-L-cysteinyl-[lipoprotein] + a glycerophospholipid = N-acyl-S-1,2-diacyl-sn-glyceryl-L-cysteinyl-[lipoprotein] + a 2-acyl-sn-glycero-3-phospholipid + H(+)</text>
        <dbReference type="Rhea" id="RHEA:48228"/>
        <dbReference type="Rhea" id="RHEA-COMP:14681"/>
        <dbReference type="Rhea" id="RHEA-COMP:14684"/>
        <dbReference type="ChEBI" id="CHEBI:15378"/>
        <dbReference type="ChEBI" id="CHEBI:136912"/>
        <dbReference type="ChEBI" id="CHEBI:140656"/>
        <dbReference type="ChEBI" id="CHEBI:140657"/>
        <dbReference type="ChEBI" id="CHEBI:140660"/>
        <dbReference type="EC" id="2.3.1.269"/>
    </reaction>
</comment>
<dbReference type="HAMAP" id="MF_01148">
    <property type="entry name" value="Lnt"/>
    <property type="match status" value="1"/>
</dbReference>
<comment type="caution">
    <text evidence="11">The sequence shown here is derived from an EMBL/GenBank/DDBJ whole genome shotgun (WGS) entry which is preliminary data.</text>
</comment>
<evidence type="ECO:0000256" key="5">
    <source>
        <dbReference type="ARBA" id="ARBA00022692"/>
    </source>
</evidence>
<name>A0A9D1M4S6_9PROT</name>
<evidence type="ECO:0000313" key="12">
    <source>
        <dbReference type="Proteomes" id="UP000824107"/>
    </source>
</evidence>
<feature type="transmembrane region" description="Helical" evidence="9">
    <location>
        <begin position="88"/>
        <end position="111"/>
    </location>
</feature>
<comment type="pathway">
    <text evidence="9">Protein modification; lipoprotein biosynthesis (N-acyl transfer).</text>
</comment>
<dbReference type="Gene3D" id="3.60.110.10">
    <property type="entry name" value="Carbon-nitrogen hydrolase"/>
    <property type="match status" value="1"/>
</dbReference>
<evidence type="ECO:0000256" key="7">
    <source>
        <dbReference type="ARBA" id="ARBA00023136"/>
    </source>
</evidence>
<keyword evidence="3 9" id="KW-1003">Cell membrane</keyword>
<dbReference type="InterPro" id="IPR036526">
    <property type="entry name" value="C-N_Hydrolase_sf"/>
</dbReference>
<dbReference type="Pfam" id="PF20154">
    <property type="entry name" value="LNT_N"/>
    <property type="match status" value="1"/>
</dbReference>
<keyword evidence="6 9" id="KW-1133">Transmembrane helix</keyword>
<dbReference type="Proteomes" id="UP000824107">
    <property type="component" value="Unassembled WGS sequence"/>
</dbReference>
<feature type="transmembrane region" description="Helical" evidence="9">
    <location>
        <begin position="192"/>
        <end position="214"/>
    </location>
</feature>
<evidence type="ECO:0000256" key="9">
    <source>
        <dbReference type="HAMAP-Rule" id="MF_01148"/>
    </source>
</evidence>
<evidence type="ECO:0000256" key="6">
    <source>
        <dbReference type="ARBA" id="ARBA00022989"/>
    </source>
</evidence>
<keyword evidence="8 9" id="KW-0012">Acyltransferase</keyword>
<proteinExistence type="inferred from homology"/>
<comment type="function">
    <text evidence="9">Catalyzes the phospholipid dependent N-acylation of the N-terminal cysteine of apolipoprotein, the last step in lipoprotein maturation.</text>
</comment>
<dbReference type="Pfam" id="PF00795">
    <property type="entry name" value="CN_hydrolase"/>
    <property type="match status" value="1"/>
</dbReference>
<evidence type="ECO:0000256" key="2">
    <source>
        <dbReference type="ARBA" id="ARBA00010065"/>
    </source>
</evidence>
<evidence type="ECO:0000313" key="11">
    <source>
        <dbReference type="EMBL" id="HIU53619.1"/>
    </source>
</evidence>
<accession>A0A9D1M4S6</accession>
<feature type="transmembrane region" description="Helical" evidence="9">
    <location>
        <begin position="162"/>
        <end position="185"/>
    </location>
</feature>
<comment type="similarity">
    <text evidence="2 9">Belongs to the CN hydrolase family. Apolipoprotein N-acyltransferase subfamily.</text>
</comment>
<evidence type="ECO:0000259" key="10">
    <source>
        <dbReference type="PROSITE" id="PS50263"/>
    </source>
</evidence>
<dbReference type="GO" id="GO:0016410">
    <property type="term" value="F:N-acyltransferase activity"/>
    <property type="evidence" value="ECO:0007669"/>
    <property type="project" value="UniProtKB-UniRule"/>
</dbReference>
<feature type="transmembrane region" description="Helical" evidence="9">
    <location>
        <begin position="487"/>
        <end position="506"/>
    </location>
</feature>
<keyword evidence="7 9" id="KW-0472">Membrane</keyword>
<dbReference type="GO" id="GO:0042158">
    <property type="term" value="P:lipoprotein biosynthetic process"/>
    <property type="evidence" value="ECO:0007669"/>
    <property type="project" value="UniProtKB-UniRule"/>
</dbReference>
<evidence type="ECO:0000256" key="3">
    <source>
        <dbReference type="ARBA" id="ARBA00022475"/>
    </source>
</evidence>